<keyword evidence="4 6" id="KW-0975">Bacterial flagellum</keyword>
<dbReference type="InterPro" id="IPR006300">
    <property type="entry name" value="FlgB"/>
</dbReference>
<dbReference type="OrthoDB" id="9792068at2"/>
<evidence type="ECO:0000256" key="6">
    <source>
        <dbReference type="PIRNR" id="PIRNR002889"/>
    </source>
</evidence>
<dbReference type="Proteomes" id="UP000217265">
    <property type="component" value="Chromosome"/>
</dbReference>
<comment type="subcellular location">
    <subcellularLocation>
        <location evidence="1 6">Bacterial flagellum basal body</location>
    </subcellularLocation>
</comment>
<evidence type="ECO:0000256" key="2">
    <source>
        <dbReference type="ARBA" id="ARBA00009677"/>
    </source>
</evidence>
<dbReference type="Pfam" id="PF00460">
    <property type="entry name" value="Flg_bb_rod"/>
    <property type="match status" value="1"/>
</dbReference>
<reference evidence="8 9" key="1">
    <citation type="submission" date="2017-09" db="EMBL/GenBank/DDBJ databases">
        <title>Complete genome sequence of Verrucomicrobial strain HZ-65, isolated from freshwater.</title>
        <authorList>
            <person name="Choi A."/>
        </authorList>
    </citation>
    <scope>NUCLEOTIDE SEQUENCE [LARGE SCALE GENOMIC DNA]</scope>
    <source>
        <strain evidence="8 9">HZ-65</strain>
    </source>
</reference>
<comment type="subunit">
    <text evidence="6">The basal body constitutes a major portion of the flagellar organelle and consists of a number of rings mounted on a central rod.</text>
</comment>
<gene>
    <name evidence="8" type="primary">flgB</name>
    <name evidence="8" type="ORF">CMV30_06765</name>
</gene>
<comment type="function">
    <text evidence="5 6">Structural component of flagellum, the bacterial motility apparatus. Part of the rod structure of flagellar basal body.</text>
</comment>
<evidence type="ECO:0000256" key="3">
    <source>
        <dbReference type="ARBA" id="ARBA00014376"/>
    </source>
</evidence>
<evidence type="ECO:0000256" key="5">
    <source>
        <dbReference type="ARBA" id="ARBA00024934"/>
    </source>
</evidence>
<name>A0A290QEC2_9BACT</name>
<feature type="domain" description="Flagellar basal body rod protein N-terminal" evidence="7">
    <location>
        <begin position="24"/>
        <end position="41"/>
    </location>
</feature>
<evidence type="ECO:0000256" key="1">
    <source>
        <dbReference type="ARBA" id="ARBA00004117"/>
    </source>
</evidence>
<dbReference type="AlphaFoldDB" id="A0A290QEC2"/>
<evidence type="ECO:0000313" key="9">
    <source>
        <dbReference type="Proteomes" id="UP000217265"/>
    </source>
</evidence>
<keyword evidence="9" id="KW-1185">Reference proteome</keyword>
<dbReference type="PIRSF" id="PIRSF002889">
    <property type="entry name" value="Rod_FlgB"/>
    <property type="match status" value="1"/>
</dbReference>
<evidence type="ECO:0000259" key="7">
    <source>
        <dbReference type="Pfam" id="PF00460"/>
    </source>
</evidence>
<dbReference type="KEGG" id="vbh:CMV30_06765"/>
<keyword evidence="8" id="KW-0282">Flagellum</keyword>
<evidence type="ECO:0000313" key="8">
    <source>
        <dbReference type="EMBL" id="ATC63678.1"/>
    </source>
</evidence>
<dbReference type="InterPro" id="IPR001444">
    <property type="entry name" value="Flag_bb_rod_N"/>
</dbReference>
<keyword evidence="8" id="KW-0969">Cilium</keyword>
<sequence length="128" mass="14323">MIDPIFQSDNYLLARKLLDGAVLRQEAIASNIANAETPGYRRLDVAADFASQLRSKLESGTLAQNKDSLAPSLIEDPHARTLRPDGNTVEIEKELLEMNRNTVEHDFLTELVSRNIKQMKMAISGRMV</sequence>
<organism evidence="8 9">
    <name type="scientific">Nibricoccus aquaticus</name>
    <dbReference type="NCBI Taxonomy" id="2576891"/>
    <lineage>
        <taxon>Bacteria</taxon>
        <taxon>Pseudomonadati</taxon>
        <taxon>Verrucomicrobiota</taxon>
        <taxon>Opitutia</taxon>
        <taxon>Opitutales</taxon>
        <taxon>Opitutaceae</taxon>
        <taxon>Nibricoccus</taxon>
    </lineage>
</organism>
<comment type="similarity">
    <text evidence="2 6">Belongs to the flagella basal body rod proteins family.</text>
</comment>
<evidence type="ECO:0000256" key="4">
    <source>
        <dbReference type="ARBA" id="ARBA00023143"/>
    </source>
</evidence>
<accession>A0A290QEC2</accession>
<protein>
    <recommendedName>
        <fullName evidence="3 6">Flagellar basal body rod protein FlgB</fullName>
    </recommendedName>
</protein>
<dbReference type="GO" id="GO:0071973">
    <property type="term" value="P:bacterial-type flagellum-dependent cell motility"/>
    <property type="evidence" value="ECO:0007669"/>
    <property type="project" value="InterPro"/>
</dbReference>
<proteinExistence type="inferred from homology"/>
<keyword evidence="8" id="KW-0966">Cell projection</keyword>
<dbReference type="RefSeq" id="WP_096055310.1">
    <property type="nucleotide sequence ID" value="NZ_CP023344.1"/>
</dbReference>
<dbReference type="GO" id="GO:0030694">
    <property type="term" value="C:bacterial-type flagellum basal body, rod"/>
    <property type="evidence" value="ECO:0007669"/>
    <property type="project" value="InterPro"/>
</dbReference>
<dbReference type="NCBIfam" id="TIGR01396">
    <property type="entry name" value="FlgB"/>
    <property type="match status" value="1"/>
</dbReference>
<dbReference type="EMBL" id="CP023344">
    <property type="protein sequence ID" value="ATC63678.1"/>
    <property type="molecule type" value="Genomic_DNA"/>
</dbReference>